<accession>A0AAV2YZM1</accession>
<name>A0AAV2YZM1_9STRA</name>
<dbReference type="PROSITE" id="PS50030">
    <property type="entry name" value="UBA"/>
    <property type="match status" value="1"/>
</dbReference>
<feature type="compositionally biased region" description="Basic residues" evidence="1">
    <location>
        <begin position="182"/>
        <end position="191"/>
    </location>
</feature>
<keyword evidence="4" id="KW-1185">Reference proteome</keyword>
<evidence type="ECO:0000259" key="2">
    <source>
        <dbReference type="PROSITE" id="PS50030"/>
    </source>
</evidence>
<dbReference type="InterPro" id="IPR015940">
    <property type="entry name" value="UBA"/>
</dbReference>
<dbReference type="SUPFAM" id="SSF46934">
    <property type="entry name" value="UBA-like"/>
    <property type="match status" value="1"/>
</dbReference>
<dbReference type="AlphaFoldDB" id="A0AAV2YZM1"/>
<organism evidence="3 4">
    <name type="scientific">Lagenidium giganteum</name>
    <dbReference type="NCBI Taxonomy" id="4803"/>
    <lineage>
        <taxon>Eukaryota</taxon>
        <taxon>Sar</taxon>
        <taxon>Stramenopiles</taxon>
        <taxon>Oomycota</taxon>
        <taxon>Peronosporomycetes</taxon>
        <taxon>Pythiales</taxon>
        <taxon>Pythiaceae</taxon>
    </lineage>
</organism>
<reference evidence="3" key="2">
    <citation type="journal article" date="2023" name="Microbiol Resour">
        <title>Decontamination and Annotation of the Draft Genome Sequence of the Oomycete Lagenidium giganteum ARSEF 373.</title>
        <authorList>
            <person name="Morgan W.R."/>
            <person name="Tartar A."/>
        </authorList>
    </citation>
    <scope>NUCLEOTIDE SEQUENCE</scope>
    <source>
        <strain evidence="3">ARSEF 373</strain>
    </source>
</reference>
<comment type="caution">
    <text evidence="3">The sequence shown here is derived from an EMBL/GenBank/DDBJ whole genome shotgun (WGS) entry which is preliminary data.</text>
</comment>
<feature type="compositionally biased region" description="Pro residues" evidence="1">
    <location>
        <begin position="96"/>
        <end position="105"/>
    </location>
</feature>
<dbReference type="Proteomes" id="UP001146120">
    <property type="component" value="Unassembled WGS sequence"/>
</dbReference>
<evidence type="ECO:0000313" key="3">
    <source>
        <dbReference type="EMBL" id="DAZ99600.1"/>
    </source>
</evidence>
<gene>
    <name evidence="3" type="ORF">N0F65_001428</name>
</gene>
<feature type="region of interest" description="Disordered" evidence="1">
    <location>
        <begin position="61"/>
        <end position="211"/>
    </location>
</feature>
<feature type="compositionally biased region" description="Low complexity" evidence="1">
    <location>
        <begin position="71"/>
        <end position="95"/>
    </location>
</feature>
<reference evidence="3" key="1">
    <citation type="submission" date="2022-11" db="EMBL/GenBank/DDBJ databases">
        <authorList>
            <person name="Morgan W.R."/>
            <person name="Tartar A."/>
        </authorList>
    </citation>
    <scope>NUCLEOTIDE SEQUENCE</scope>
    <source>
        <strain evidence="3">ARSEF 373</strain>
    </source>
</reference>
<feature type="compositionally biased region" description="Low complexity" evidence="1">
    <location>
        <begin position="106"/>
        <end position="122"/>
    </location>
</feature>
<evidence type="ECO:0000256" key="1">
    <source>
        <dbReference type="SAM" id="MobiDB-lite"/>
    </source>
</evidence>
<dbReference type="Gene3D" id="1.10.8.10">
    <property type="entry name" value="DNA helicase RuvA subunit, C-terminal domain"/>
    <property type="match status" value="1"/>
</dbReference>
<protein>
    <recommendedName>
        <fullName evidence="2">UBA domain-containing protein</fullName>
    </recommendedName>
</protein>
<sequence>MALIMETQRHLQQILARVSAPSLPTARSTGTSAATSSLHSLQLIPPSISLPFGSVFTSASGMTAPPPPAAPTTAATAPATAPATSTAPPAAAARAPTPPPPPAPTVPLVVSLPLPASATTLPPTQPRHASEPLPPANANQVHAAQNPPSAPSTTPASPKNKKRKRQRQSTDNQRPPEPSNKGKGKQRKRRYSAPANTNAAESGDESSESQGTGDGAVYQLLLYLFLHPNLICLADQVPERRFSVRRRDGRARQSLTVDRLVTMGFKRSDAEASVTACGHDPDKCMVWIVSHLEEQQFQKDLNQASIQSELSKQEEAKQLKAKESEKLKNATAFPALFPTSVILSATSAAKNLKTMASTRIGEVSADSTMRQLLTKLLKLEGQAFKWYKSACECYMKQLAERLEAALGDHDVVTCCGVTTAPVNGTTTCRFVQTLAEEHTALTKALFEMPENQGGVPLAFLEADETNSFDLEEDGFEVL</sequence>
<proteinExistence type="predicted"/>
<dbReference type="InterPro" id="IPR009060">
    <property type="entry name" value="UBA-like_sf"/>
</dbReference>
<dbReference type="EMBL" id="DAKRPA010000080">
    <property type="protein sequence ID" value="DAZ99600.1"/>
    <property type="molecule type" value="Genomic_DNA"/>
</dbReference>
<feature type="domain" description="UBA" evidence="2">
    <location>
        <begin position="250"/>
        <end position="291"/>
    </location>
</feature>
<evidence type="ECO:0000313" key="4">
    <source>
        <dbReference type="Proteomes" id="UP001146120"/>
    </source>
</evidence>